<organism evidence="1 3">
    <name type="scientific">Aromatoleum evansii</name>
    <name type="common">Azoarcus evansii</name>
    <dbReference type="NCBI Taxonomy" id="59406"/>
    <lineage>
        <taxon>Bacteria</taxon>
        <taxon>Pseudomonadati</taxon>
        <taxon>Pseudomonadota</taxon>
        <taxon>Betaproteobacteria</taxon>
        <taxon>Rhodocyclales</taxon>
        <taxon>Rhodocyclaceae</taxon>
        <taxon>Aromatoleum</taxon>
    </lineage>
</organism>
<keyword evidence="3" id="KW-1185">Reference proteome</keyword>
<dbReference type="SUPFAM" id="SSF143100">
    <property type="entry name" value="TTHA1013/TTHA0281-like"/>
    <property type="match status" value="1"/>
</dbReference>
<evidence type="ECO:0008006" key="4">
    <source>
        <dbReference type="Google" id="ProtNLM"/>
    </source>
</evidence>
<dbReference type="InterPro" id="IPR035069">
    <property type="entry name" value="TTHA1013/TTHA0281-like"/>
</dbReference>
<sequence length="56" mass="6402">MQLDHAECWLHETEDGEWIATCPDLPDICGGGETEQEALDVLTAEICDYMRRVVRH</sequence>
<name>A0ABZ1AUY8_AROEV</name>
<proteinExistence type="predicted"/>
<reference evidence="1 3" key="1">
    <citation type="submission" date="2023-12" db="EMBL/GenBank/DDBJ databases">
        <title>A. evansii MAY27, complete genome.</title>
        <authorList>
            <person name="Wang Y."/>
        </authorList>
    </citation>
    <scope>NUCLEOTIDE SEQUENCE [LARGE SCALE GENOMIC DNA]</scope>
    <source>
        <strain evidence="1 3">MAY27</strain>
    </source>
</reference>
<dbReference type="Proteomes" id="UP001626593">
    <property type="component" value="Chromosome"/>
</dbReference>
<dbReference type="RefSeq" id="WP_407280594.1">
    <property type="nucleotide sequence ID" value="NZ_CP141259.1"/>
</dbReference>
<evidence type="ECO:0000313" key="2">
    <source>
        <dbReference type="EMBL" id="WRL48347.1"/>
    </source>
</evidence>
<evidence type="ECO:0000313" key="1">
    <source>
        <dbReference type="EMBL" id="WRL48277.1"/>
    </source>
</evidence>
<evidence type="ECO:0000313" key="3">
    <source>
        <dbReference type="Proteomes" id="UP001626593"/>
    </source>
</evidence>
<protein>
    <recommendedName>
        <fullName evidence="4">Type II toxin-antitoxin system HicB family antitoxin</fullName>
    </recommendedName>
</protein>
<dbReference type="Gene3D" id="3.30.160.620">
    <property type="match status" value="1"/>
</dbReference>
<dbReference type="EMBL" id="CP141259">
    <property type="protein sequence ID" value="WRL48277.1"/>
    <property type="molecule type" value="Genomic_DNA"/>
</dbReference>
<accession>A0ABZ1AUY8</accession>
<gene>
    <name evidence="1" type="ORF">U5817_09590</name>
    <name evidence="2" type="ORF">U5817_09940</name>
</gene>
<dbReference type="EMBL" id="CP141259">
    <property type="protein sequence ID" value="WRL48347.1"/>
    <property type="molecule type" value="Genomic_DNA"/>
</dbReference>